<sequence>MPEHQIRSYQKVIGLSIIPLFWGLLSTASIRVSADEFPTTSNTDQQSPTKTSANANSQSAPAYSISPAQSGGYGASASTAAAPAASAATEPDPYPAADTEVTSGNGKQAHSDNDAAQDVDSSTQSNNNPNDRSDPNNNANRTDQEPPAAQPSDSTTVTEESAAVADNQTHDQSDLTPSTAAVASGQSENDASLTAETLAANATDNSSNQFTNPSENNVAETPTQTQLASFRALVNQYLTTYNNANQTTYQLLPASSTAVDLEADLFDPQMTNDQQAILSGLTRLLDNFIADNRLNLLKTYRGAGTNLTFDLTTGNNTHLTIGKTLVLPIYVVKTDETGNPIGPTVPVSNAANTGLRYGGSWSTSPSDINGYRLVQTPANASGTWNDTFDYGLLNNQGELILKYVYKKVPVIVPPEPTPTPAPTPAPASDQAETIQPAMVEPAPLTPVASVEPTVPQPSGPVMQISLPSAPLTDQIQPTGSQKIVKPGPFTLATTPKPVLASGHFTARPTAYHYSVTRKVSKQPTPTQPTTAPTTTPTVQPVTIPSKLTPIQRLSLNFEMANQKKQPKDQLATPVITTNHQMTKHPSGGPIHTQLGLYFATLSGTINFGTTANEEAHLDNPFI</sequence>
<dbReference type="Gene3D" id="3.10.20.320">
    <property type="entry name" value="Putative peptidoglycan bound protein (lpxtg motif)"/>
    <property type="match status" value="1"/>
</dbReference>
<dbReference type="AlphaFoldDB" id="A0A0R1NJ87"/>
<keyword evidence="5" id="KW-1185">Reference proteome</keyword>
<feature type="compositionally biased region" description="Polar residues" evidence="2">
    <location>
        <begin position="38"/>
        <end position="61"/>
    </location>
</feature>
<dbReference type="InterPro" id="IPR009459">
    <property type="entry name" value="MucBP_dom"/>
</dbReference>
<dbReference type="Proteomes" id="UP000051439">
    <property type="component" value="Unassembled WGS sequence"/>
</dbReference>
<comment type="caution">
    <text evidence="4">The sequence shown here is derived from an EMBL/GenBank/DDBJ whole genome shotgun (WGS) entry which is preliminary data.</text>
</comment>
<evidence type="ECO:0000256" key="2">
    <source>
        <dbReference type="SAM" id="MobiDB-lite"/>
    </source>
</evidence>
<evidence type="ECO:0000259" key="3">
    <source>
        <dbReference type="Pfam" id="PF06458"/>
    </source>
</evidence>
<name>A0A0R1NJ87_9LACO</name>
<feature type="domain" description="MucBP" evidence="3">
    <location>
        <begin position="334"/>
        <end position="386"/>
    </location>
</feature>
<dbReference type="RefSeq" id="WP_056949606.1">
    <property type="nucleotide sequence ID" value="NZ_AZEB01000029.1"/>
</dbReference>
<feature type="region of interest" description="Disordered" evidence="2">
    <location>
        <begin position="515"/>
        <end position="541"/>
    </location>
</feature>
<feature type="compositionally biased region" description="Low complexity" evidence="2">
    <location>
        <begin position="522"/>
        <end position="541"/>
    </location>
</feature>
<dbReference type="EMBL" id="AZEB01000029">
    <property type="protein sequence ID" value="KRL20353.1"/>
    <property type="molecule type" value="Genomic_DNA"/>
</dbReference>
<dbReference type="PATRIC" id="fig|1423766.4.peg.1631"/>
<gene>
    <name evidence="4" type="ORF">FC98_GL001575</name>
</gene>
<proteinExistence type="predicted"/>
<keyword evidence="1" id="KW-0677">Repeat</keyword>
<feature type="compositionally biased region" description="Polar residues" evidence="2">
    <location>
        <begin position="174"/>
        <end position="223"/>
    </location>
</feature>
<accession>A0A0R1NJ87</accession>
<reference evidence="4 5" key="1">
    <citation type="journal article" date="2015" name="Genome Announc.">
        <title>Expanding the biotechnology potential of lactobacilli through comparative genomics of 213 strains and associated genera.</title>
        <authorList>
            <person name="Sun Z."/>
            <person name="Harris H.M."/>
            <person name="McCann A."/>
            <person name="Guo C."/>
            <person name="Argimon S."/>
            <person name="Zhang W."/>
            <person name="Yang X."/>
            <person name="Jeffery I.B."/>
            <person name="Cooney J.C."/>
            <person name="Kagawa T.F."/>
            <person name="Liu W."/>
            <person name="Song Y."/>
            <person name="Salvetti E."/>
            <person name="Wrobel A."/>
            <person name="Rasinkangas P."/>
            <person name="Parkhill J."/>
            <person name="Rea M.C."/>
            <person name="O'Sullivan O."/>
            <person name="Ritari J."/>
            <person name="Douillard F.P."/>
            <person name="Paul Ross R."/>
            <person name="Yang R."/>
            <person name="Briner A.E."/>
            <person name="Felis G.E."/>
            <person name="de Vos W.M."/>
            <person name="Barrangou R."/>
            <person name="Klaenhammer T.R."/>
            <person name="Caufield P.W."/>
            <person name="Cui Y."/>
            <person name="Zhang H."/>
            <person name="O'Toole P.W."/>
        </authorList>
    </citation>
    <scope>NUCLEOTIDE SEQUENCE [LARGE SCALE GENOMIC DNA]</scope>
    <source>
        <strain evidence="4 5">DSM 19906</strain>
    </source>
</reference>
<evidence type="ECO:0000256" key="1">
    <source>
        <dbReference type="ARBA" id="ARBA00022737"/>
    </source>
</evidence>
<feature type="compositionally biased region" description="Low complexity" evidence="2">
    <location>
        <begin position="125"/>
        <end position="141"/>
    </location>
</feature>
<feature type="region of interest" description="Disordered" evidence="2">
    <location>
        <begin position="37"/>
        <end position="223"/>
    </location>
</feature>
<feature type="compositionally biased region" description="Low complexity" evidence="2">
    <location>
        <begin position="66"/>
        <end position="89"/>
    </location>
</feature>
<dbReference type="Pfam" id="PF06458">
    <property type="entry name" value="MucBP"/>
    <property type="match status" value="1"/>
</dbReference>
<evidence type="ECO:0000313" key="5">
    <source>
        <dbReference type="Proteomes" id="UP000051439"/>
    </source>
</evidence>
<organism evidence="4 5">
    <name type="scientific">Lentilactobacillus kisonensis DSM 19906 = JCM 15041</name>
    <dbReference type="NCBI Taxonomy" id="1423766"/>
    <lineage>
        <taxon>Bacteria</taxon>
        <taxon>Bacillati</taxon>
        <taxon>Bacillota</taxon>
        <taxon>Bacilli</taxon>
        <taxon>Lactobacillales</taxon>
        <taxon>Lactobacillaceae</taxon>
        <taxon>Lentilactobacillus</taxon>
    </lineage>
</organism>
<protein>
    <recommendedName>
        <fullName evidence="3">MucBP domain-containing protein</fullName>
    </recommendedName>
</protein>
<evidence type="ECO:0000313" key="4">
    <source>
        <dbReference type="EMBL" id="KRL20353.1"/>
    </source>
</evidence>